<organism evidence="1 2">
    <name type="scientific">Panicum miliaceum</name>
    <name type="common">Proso millet</name>
    <name type="synonym">Broomcorn millet</name>
    <dbReference type="NCBI Taxonomy" id="4540"/>
    <lineage>
        <taxon>Eukaryota</taxon>
        <taxon>Viridiplantae</taxon>
        <taxon>Streptophyta</taxon>
        <taxon>Embryophyta</taxon>
        <taxon>Tracheophyta</taxon>
        <taxon>Spermatophyta</taxon>
        <taxon>Magnoliopsida</taxon>
        <taxon>Liliopsida</taxon>
        <taxon>Poales</taxon>
        <taxon>Poaceae</taxon>
        <taxon>PACMAD clade</taxon>
        <taxon>Panicoideae</taxon>
        <taxon>Panicodae</taxon>
        <taxon>Paniceae</taxon>
        <taxon>Panicinae</taxon>
        <taxon>Panicum</taxon>
        <taxon>Panicum sect. Panicum</taxon>
    </lineage>
</organism>
<evidence type="ECO:0000313" key="1">
    <source>
        <dbReference type="EMBL" id="RLN04312.1"/>
    </source>
</evidence>
<evidence type="ECO:0000313" key="2">
    <source>
        <dbReference type="Proteomes" id="UP000275267"/>
    </source>
</evidence>
<sequence>MALQHDVLERCAFARASIRNHLRSTGHSLEFCPEERLGLVSGRIHHCIKKAFDCLTLCNARRKFERELDVDLHGTDDDRKLMARRNARHEASGMAEIDRSVSRTFKKNLNKDYVKKGLTPNFEKEFKNQCAFWDEFVHYKLSDDSERRTEQAKTNARKKIHFHHLGQGGYSPAIPKWQKMEEDLIAKGITPATFNWPL</sequence>
<comment type="caution">
    <text evidence="1">The sequence shown here is derived from an EMBL/GenBank/DDBJ whole genome shotgun (WGS) entry which is preliminary data.</text>
</comment>
<dbReference type="PANTHER" id="PTHR33018">
    <property type="entry name" value="OS10G0338966 PROTEIN-RELATED"/>
    <property type="match status" value="1"/>
</dbReference>
<reference evidence="2" key="1">
    <citation type="journal article" date="2019" name="Nat. Commun.">
        <title>The genome of broomcorn millet.</title>
        <authorList>
            <person name="Zou C."/>
            <person name="Miki D."/>
            <person name="Li D."/>
            <person name="Tang Q."/>
            <person name="Xiao L."/>
            <person name="Rajput S."/>
            <person name="Deng P."/>
            <person name="Jia W."/>
            <person name="Huang R."/>
            <person name="Zhang M."/>
            <person name="Sun Y."/>
            <person name="Hu J."/>
            <person name="Fu X."/>
            <person name="Schnable P.S."/>
            <person name="Li F."/>
            <person name="Zhang H."/>
            <person name="Feng B."/>
            <person name="Zhu X."/>
            <person name="Liu R."/>
            <person name="Schnable J.C."/>
            <person name="Zhu J.-K."/>
            <person name="Zhang H."/>
        </authorList>
    </citation>
    <scope>NUCLEOTIDE SEQUENCE [LARGE SCALE GENOMIC DNA]</scope>
</reference>
<dbReference type="AlphaFoldDB" id="A0A3L6RJR1"/>
<dbReference type="EMBL" id="PQIB02000008">
    <property type="protein sequence ID" value="RLN04312.1"/>
    <property type="molecule type" value="Genomic_DNA"/>
</dbReference>
<keyword evidence="2" id="KW-1185">Reference proteome</keyword>
<protein>
    <submittedName>
        <fullName evidence="1">Hydroxyproline-rich glycoprotein-like</fullName>
    </submittedName>
</protein>
<dbReference type="PANTHER" id="PTHR33018:SF34">
    <property type="entry name" value="OS02G0472350 PROTEIN"/>
    <property type="match status" value="1"/>
</dbReference>
<accession>A0A3L6RJR1</accession>
<dbReference type="Proteomes" id="UP000275267">
    <property type="component" value="Unassembled WGS sequence"/>
</dbReference>
<proteinExistence type="predicted"/>
<gene>
    <name evidence="1" type="ORF">C2845_PM13G11930</name>
</gene>
<name>A0A3L6RJR1_PANMI</name>
<dbReference type="OrthoDB" id="10448203at2759"/>